<evidence type="ECO:0000313" key="4">
    <source>
        <dbReference type="Proteomes" id="UP000236654"/>
    </source>
</evidence>
<dbReference type="GO" id="GO:0008990">
    <property type="term" value="F:rRNA (guanine-N2-)-methyltransferase activity"/>
    <property type="evidence" value="ECO:0007669"/>
    <property type="project" value="TreeGrafter"/>
</dbReference>
<proteinExistence type="predicted"/>
<keyword evidence="4" id="KW-1185">Reference proteome</keyword>
<evidence type="ECO:0000313" key="3">
    <source>
        <dbReference type="EMBL" id="PKR79583.1"/>
    </source>
</evidence>
<comment type="caution">
    <text evidence="3">The sequence shown here is derived from an EMBL/GenBank/DDBJ whole genome shotgun (WGS) entry which is preliminary data.</text>
</comment>
<dbReference type="RefSeq" id="WP_101335707.1">
    <property type="nucleotide sequence ID" value="NZ_PJNI01000023.1"/>
</dbReference>
<dbReference type="PANTHER" id="PTHR47313:SF1">
    <property type="entry name" value="RIBOSOMAL RNA LARGE SUBUNIT METHYLTRANSFERASE K_L"/>
    <property type="match status" value="1"/>
</dbReference>
<keyword evidence="1" id="KW-0489">Methyltransferase</keyword>
<dbReference type="AlphaFoldDB" id="A0A2I0QZ27"/>
<sequence length="94" mass="10844">MKDLTITVKTLYGFETLLKDELAELGYSNVESLNRAVQLQGSWEDVYRLNYRCRLAISVLVKVKSFTIHKEEDLYKQAKKLIGLLILISIKLLP</sequence>
<feature type="domain" description="RlmL ferredoxin-like" evidence="2">
    <location>
        <begin position="6"/>
        <end position="57"/>
    </location>
</feature>
<dbReference type="GO" id="GO:0070043">
    <property type="term" value="F:rRNA (guanine-N7-)-methyltransferase activity"/>
    <property type="evidence" value="ECO:0007669"/>
    <property type="project" value="TreeGrafter"/>
</dbReference>
<dbReference type="Gene3D" id="3.30.2130.30">
    <property type="match status" value="1"/>
</dbReference>
<reference evidence="3 4" key="1">
    <citation type="submission" date="2017-12" db="EMBL/GenBank/DDBJ databases">
        <title>The draft genome sequence of Brumimicrobium saltpan LHR20.</title>
        <authorList>
            <person name="Do Z.-J."/>
            <person name="Luo H.-R."/>
        </authorList>
    </citation>
    <scope>NUCLEOTIDE SEQUENCE [LARGE SCALE GENOMIC DNA]</scope>
    <source>
        <strain evidence="3 4">LHR20</strain>
    </source>
</reference>
<protein>
    <recommendedName>
        <fullName evidence="2">RlmL ferredoxin-like domain-containing protein</fullName>
    </recommendedName>
</protein>
<dbReference type="EMBL" id="PJNI01000023">
    <property type="protein sequence ID" value="PKR79583.1"/>
    <property type="molecule type" value="Genomic_DNA"/>
</dbReference>
<keyword evidence="1" id="KW-0808">Transferase</keyword>
<gene>
    <name evidence="3" type="ORF">CW751_14280</name>
</gene>
<dbReference type="Pfam" id="PF22020">
    <property type="entry name" value="RlmL_1st"/>
    <property type="match status" value="1"/>
</dbReference>
<evidence type="ECO:0000256" key="1">
    <source>
        <dbReference type="ARBA" id="ARBA00022603"/>
    </source>
</evidence>
<dbReference type="InterPro" id="IPR054170">
    <property type="entry name" value="RlmL_1st"/>
</dbReference>
<name>A0A2I0QZ27_9FLAO</name>
<accession>A0A2I0QZ27</accession>
<dbReference type="Proteomes" id="UP000236654">
    <property type="component" value="Unassembled WGS sequence"/>
</dbReference>
<organism evidence="3 4">
    <name type="scientific">Brumimicrobium salinarum</name>
    <dbReference type="NCBI Taxonomy" id="2058658"/>
    <lineage>
        <taxon>Bacteria</taxon>
        <taxon>Pseudomonadati</taxon>
        <taxon>Bacteroidota</taxon>
        <taxon>Flavobacteriia</taxon>
        <taxon>Flavobacteriales</taxon>
        <taxon>Crocinitomicaceae</taxon>
        <taxon>Brumimicrobium</taxon>
    </lineage>
</organism>
<dbReference type="PANTHER" id="PTHR47313">
    <property type="entry name" value="RIBOSOMAL RNA LARGE SUBUNIT METHYLTRANSFERASE K/L"/>
    <property type="match status" value="1"/>
</dbReference>
<dbReference type="CDD" id="cd11715">
    <property type="entry name" value="THUMP_AdoMetMT"/>
    <property type="match status" value="1"/>
</dbReference>
<evidence type="ECO:0000259" key="2">
    <source>
        <dbReference type="Pfam" id="PF22020"/>
    </source>
</evidence>